<sequence>MTTPPPAIAVVTDAAAQPAHLLDRAAAAISLDRLVRAALKAKDSNRQVVIVPAMAGFAKRSPAMTDPALVEHLADHLYALGADSVVIGTTESSDAMWAENRDVFMRADLLGYRYVTPAGRDYDIVDLSEDAEESPFPEDGVLCGVPLSAIWQNAAFRIVFAANRTDVADGFALTLGTLLSVLPGRDKDSLYVRQRNPGAVVRALLAAAPVDLALIDGCVSSHGEGGCSQPLPLDTHTIIVARDPYQADQVGALKMGLDPNVSRLWQVPGDDGDAMIGSLRPYADWINVSPRARDAARRRQKDAALDRSAIPVLQAVDEALFPFRNEANARLNGWLRQFLSADAAPGRGTYALLGLILAQLAEARTAWQTMFAKDAIIRSPAALNVRAENIDDAEWRKIAPAIARQRALLRGCIADEEGLRWRMIDDAVLFDCVRRFPLPLGVFAAAVPVNRTIQFMNDYIGGEALTVARDTEGRVTRQLERNLYLPQPNFTALLGGSVIDVTKIETIRYGAGRQSMAWQTLFSENDSALADDGLVEFAGVGDDTVVTIFARQHFRQPALVEAIDLSRFPALHDWLVTDAYRRFASRTFANLEAVLEGRDVRIGKPAARIDAEEPLPVDSLAAIAERLRDDLPDDWIEALRSRVDGNHKDQPVPTRIDADGLRHFSGRAGGEADVRMTRGAVSGLLNDMTRAVAVDLGIRS</sequence>
<evidence type="ECO:0000313" key="2">
    <source>
        <dbReference type="EMBL" id="MBV7257792.1"/>
    </source>
</evidence>
<dbReference type="Proteomes" id="UP000722336">
    <property type="component" value="Unassembled WGS sequence"/>
</dbReference>
<evidence type="ECO:0000259" key="1">
    <source>
        <dbReference type="Pfam" id="PF04015"/>
    </source>
</evidence>
<proteinExistence type="predicted"/>
<gene>
    <name evidence="2" type="ORF">KCG44_13480</name>
</gene>
<dbReference type="EMBL" id="JAGSPA010000005">
    <property type="protein sequence ID" value="MBV7257792.1"/>
    <property type="molecule type" value="Genomic_DNA"/>
</dbReference>
<organism evidence="2 3">
    <name type="scientific">Pacificimonas pallii</name>
    <dbReference type="NCBI Taxonomy" id="2827236"/>
    <lineage>
        <taxon>Bacteria</taxon>
        <taxon>Pseudomonadati</taxon>
        <taxon>Pseudomonadota</taxon>
        <taxon>Alphaproteobacteria</taxon>
        <taxon>Sphingomonadales</taxon>
        <taxon>Sphingosinicellaceae</taxon>
        <taxon>Pacificimonas</taxon>
    </lineage>
</organism>
<accession>A0ABS6SIU7</accession>
<comment type="caution">
    <text evidence="2">The sequence shown here is derived from an EMBL/GenBank/DDBJ whole genome shotgun (WGS) entry which is preliminary data.</text>
</comment>
<keyword evidence="3" id="KW-1185">Reference proteome</keyword>
<evidence type="ECO:0000313" key="3">
    <source>
        <dbReference type="Proteomes" id="UP000722336"/>
    </source>
</evidence>
<name>A0ABS6SIU7_9SPHN</name>
<dbReference type="Pfam" id="PF04015">
    <property type="entry name" value="DUF362"/>
    <property type="match status" value="1"/>
</dbReference>
<feature type="domain" description="DUF362" evidence="1">
    <location>
        <begin position="48"/>
        <end position="252"/>
    </location>
</feature>
<reference evidence="2 3" key="1">
    <citation type="submission" date="2021-04" db="EMBL/GenBank/DDBJ databases">
        <authorList>
            <person name="Pira H."/>
            <person name="Risdian C."/>
            <person name="Wink J."/>
        </authorList>
    </citation>
    <scope>NUCLEOTIDE SEQUENCE [LARGE SCALE GENOMIC DNA]</scope>
    <source>
        <strain evidence="2 3">WHA3</strain>
    </source>
</reference>
<dbReference type="RefSeq" id="WP_218446641.1">
    <property type="nucleotide sequence ID" value="NZ_JAGSPA010000005.1"/>
</dbReference>
<dbReference type="InterPro" id="IPR007160">
    <property type="entry name" value="DUF362"/>
</dbReference>
<protein>
    <submittedName>
        <fullName evidence="2">DUF362 domain-containing protein</fullName>
    </submittedName>
</protein>